<proteinExistence type="predicted"/>
<dbReference type="EMBL" id="BAABDD010000042">
    <property type="protein sequence ID" value="GAA3764495.1"/>
    <property type="molecule type" value="Genomic_DNA"/>
</dbReference>
<dbReference type="Proteomes" id="UP001500908">
    <property type="component" value="Unassembled WGS sequence"/>
</dbReference>
<protein>
    <submittedName>
        <fullName evidence="2">DUF3616 domain-containing protein</fullName>
    </submittedName>
</protein>
<dbReference type="Pfam" id="PF12275">
    <property type="entry name" value="DUF3616"/>
    <property type="match status" value="1"/>
</dbReference>
<reference evidence="3" key="1">
    <citation type="journal article" date="2019" name="Int. J. Syst. Evol. Microbiol.">
        <title>The Global Catalogue of Microorganisms (GCM) 10K type strain sequencing project: providing services to taxonomists for standard genome sequencing and annotation.</title>
        <authorList>
            <consortium name="The Broad Institute Genomics Platform"/>
            <consortium name="The Broad Institute Genome Sequencing Center for Infectious Disease"/>
            <person name="Wu L."/>
            <person name="Ma J."/>
        </authorList>
    </citation>
    <scope>NUCLEOTIDE SEQUENCE [LARGE SCALE GENOMIC DNA]</scope>
    <source>
        <strain evidence="3">JCM 17137</strain>
    </source>
</reference>
<name>A0ABP7GI46_9ACTN</name>
<evidence type="ECO:0000313" key="2">
    <source>
        <dbReference type="EMBL" id="GAA3764495.1"/>
    </source>
</evidence>
<sequence length="366" mass="39593">MSDTTRRVELCFADSDVPDDTITNLSALRRDGQYVWTAGDESATIERLAGEFDSSGQPVRFARHQGFNLADYVALPEGGHAEADIEGLARSGAWLWAIGSHSLKRKRIKDKHSPKKARRRLATVVREENRFTLVRLPITTGADGAPEPRVSVEEDGEVRTAAFFGRPGETITDLLADDPHLAAFLALPGKDNGVDIEGIAAHGERIYLGLRGPVLRGWAVLIELLPETDPDDPHRLHLAELAPGQRYLTHFLDLGGLGIRDICPDGDDLLLLVGPSMDLDGPVRVLRWPKAAVREGAEVVGADDLSHVAELSFGVGTDHAEGIVVYPPGAGETAQRLLVVYDSPAPDRLTKTGVQADLVTVGDQPR</sequence>
<dbReference type="InterPro" id="IPR022060">
    <property type="entry name" value="DUF3616"/>
</dbReference>
<evidence type="ECO:0000313" key="3">
    <source>
        <dbReference type="Proteomes" id="UP001500908"/>
    </source>
</evidence>
<feature type="domain" description="DUF3616" evidence="1">
    <location>
        <begin position="24"/>
        <end position="353"/>
    </location>
</feature>
<accession>A0ABP7GI46</accession>
<evidence type="ECO:0000259" key="1">
    <source>
        <dbReference type="Pfam" id="PF12275"/>
    </source>
</evidence>
<gene>
    <name evidence="2" type="ORF">GCM10022402_47110</name>
</gene>
<dbReference type="RefSeq" id="WP_344976688.1">
    <property type="nucleotide sequence ID" value="NZ_BAABDD010000042.1"/>
</dbReference>
<organism evidence="2 3">
    <name type="scientific">Salinactinospora qingdaonensis</name>
    <dbReference type="NCBI Taxonomy" id="702744"/>
    <lineage>
        <taxon>Bacteria</taxon>
        <taxon>Bacillati</taxon>
        <taxon>Actinomycetota</taxon>
        <taxon>Actinomycetes</taxon>
        <taxon>Streptosporangiales</taxon>
        <taxon>Nocardiopsidaceae</taxon>
        <taxon>Salinactinospora</taxon>
    </lineage>
</organism>
<comment type="caution">
    <text evidence="2">The sequence shown here is derived from an EMBL/GenBank/DDBJ whole genome shotgun (WGS) entry which is preliminary data.</text>
</comment>
<keyword evidence="3" id="KW-1185">Reference proteome</keyword>